<evidence type="ECO:0000313" key="7">
    <source>
        <dbReference type="Proteomes" id="UP001140206"/>
    </source>
</evidence>
<feature type="region of interest" description="Disordered" evidence="5">
    <location>
        <begin position="1"/>
        <end position="34"/>
    </location>
</feature>
<evidence type="ECO:0000256" key="1">
    <source>
        <dbReference type="ARBA" id="ARBA00007645"/>
    </source>
</evidence>
<protein>
    <recommendedName>
        <fullName evidence="4">Ribosomal protein</fullName>
    </recommendedName>
</protein>
<organism evidence="6 7">
    <name type="scientific">Rhynchospora pubera</name>
    <dbReference type="NCBI Taxonomy" id="906938"/>
    <lineage>
        <taxon>Eukaryota</taxon>
        <taxon>Viridiplantae</taxon>
        <taxon>Streptophyta</taxon>
        <taxon>Embryophyta</taxon>
        <taxon>Tracheophyta</taxon>
        <taxon>Spermatophyta</taxon>
        <taxon>Magnoliopsida</taxon>
        <taxon>Liliopsida</taxon>
        <taxon>Poales</taxon>
        <taxon>Cyperaceae</taxon>
        <taxon>Cyperoideae</taxon>
        <taxon>Rhynchosporeae</taxon>
        <taxon>Rhynchospora</taxon>
    </lineage>
</organism>
<evidence type="ECO:0000256" key="2">
    <source>
        <dbReference type="ARBA" id="ARBA00022980"/>
    </source>
</evidence>
<dbReference type="PROSITE" id="PS00828">
    <property type="entry name" value="RIBOSOMAL_L36"/>
    <property type="match status" value="1"/>
</dbReference>
<feature type="compositionally biased region" description="Pro residues" evidence="5">
    <location>
        <begin position="77"/>
        <end position="87"/>
    </location>
</feature>
<accession>A0AAV8DHL2</accession>
<proteinExistence type="inferred from homology"/>
<dbReference type="HAMAP" id="MF_00251">
    <property type="entry name" value="Ribosomal_bL36"/>
    <property type="match status" value="1"/>
</dbReference>
<keyword evidence="2 4" id="KW-0689">Ribosomal protein</keyword>
<evidence type="ECO:0000256" key="5">
    <source>
        <dbReference type="SAM" id="MobiDB-lite"/>
    </source>
</evidence>
<dbReference type="GO" id="GO:0006412">
    <property type="term" value="P:translation"/>
    <property type="evidence" value="ECO:0007669"/>
    <property type="project" value="InterPro"/>
</dbReference>
<dbReference type="InterPro" id="IPR000473">
    <property type="entry name" value="Ribosomal_bL36"/>
</dbReference>
<sequence>MAAPLPPRPAGSRSDEALDPVERERERETNKGEMKVRSSVKKLCEFCRTVKRRGRVYILCKAERKHKQRQGFSTLAAPPPAPSPAPFPSSSGTMKQGASSTINWPLGLAALLKKAD</sequence>
<dbReference type="GO" id="GO:0003735">
    <property type="term" value="F:structural constituent of ribosome"/>
    <property type="evidence" value="ECO:0007669"/>
    <property type="project" value="InterPro"/>
</dbReference>
<gene>
    <name evidence="6" type="ORF">LUZ62_076936</name>
</gene>
<dbReference type="PANTHER" id="PTHR18804:SF16">
    <property type="entry name" value="RIBOSOMAL PROTEIN"/>
    <property type="match status" value="1"/>
</dbReference>
<dbReference type="SUPFAM" id="SSF57840">
    <property type="entry name" value="Ribosomal protein L36"/>
    <property type="match status" value="1"/>
</dbReference>
<evidence type="ECO:0000313" key="6">
    <source>
        <dbReference type="EMBL" id="KAJ4766561.1"/>
    </source>
</evidence>
<dbReference type="NCBIfam" id="TIGR01022">
    <property type="entry name" value="rpmJ_bact"/>
    <property type="match status" value="1"/>
</dbReference>
<name>A0AAV8DHL2_9POAL</name>
<dbReference type="GO" id="GO:1990904">
    <property type="term" value="C:ribonucleoprotein complex"/>
    <property type="evidence" value="ECO:0007669"/>
    <property type="project" value="UniProtKB-KW"/>
</dbReference>
<evidence type="ECO:0000256" key="3">
    <source>
        <dbReference type="ARBA" id="ARBA00023274"/>
    </source>
</evidence>
<comment type="caution">
    <text evidence="6">The sequence shown here is derived from an EMBL/GenBank/DDBJ whole genome shotgun (WGS) entry which is preliminary data.</text>
</comment>
<reference evidence="6" key="1">
    <citation type="submission" date="2022-08" db="EMBL/GenBank/DDBJ databases">
        <authorList>
            <person name="Marques A."/>
        </authorList>
    </citation>
    <scope>NUCLEOTIDE SEQUENCE</scope>
    <source>
        <strain evidence="6">RhyPub2mFocal</strain>
        <tissue evidence="6">Leaves</tissue>
    </source>
</reference>
<dbReference type="PANTHER" id="PTHR18804">
    <property type="entry name" value="RIBOSOMAL PROTEIN"/>
    <property type="match status" value="1"/>
</dbReference>
<evidence type="ECO:0000256" key="4">
    <source>
        <dbReference type="RuleBase" id="RU000570"/>
    </source>
</evidence>
<feature type="compositionally biased region" description="Basic and acidic residues" evidence="5">
    <location>
        <begin position="13"/>
        <end position="34"/>
    </location>
</feature>
<comment type="similarity">
    <text evidence="1 4">Belongs to the bacterial ribosomal protein bL36 family.</text>
</comment>
<dbReference type="Proteomes" id="UP001140206">
    <property type="component" value="Chromosome 4"/>
</dbReference>
<keyword evidence="7" id="KW-1185">Reference proteome</keyword>
<dbReference type="GO" id="GO:0005840">
    <property type="term" value="C:ribosome"/>
    <property type="evidence" value="ECO:0007669"/>
    <property type="project" value="UniProtKB-KW"/>
</dbReference>
<dbReference type="InterPro" id="IPR052010">
    <property type="entry name" value="Ribosomal_LSU_bL36"/>
</dbReference>
<dbReference type="EMBL" id="JAMFTS010000004">
    <property type="protein sequence ID" value="KAJ4766561.1"/>
    <property type="molecule type" value="Genomic_DNA"/>
</dbReference>
<feature type="region of interest" description="Disordered" evidence="5">
    <location>
        <begin position="68"/>
        <end position="100"/>
    </location>
</feature>
<dbReference type="AlphaFoldDB" id="A0AAV8DHL2"/>
<dbReference type="Pfam" id="PF00444">
    <property type="entry name" value="Ribosomal_L36"/>
    <property type="match status" value="1"/>
</dbReference>
<dbReference type="InterPro" id="IPR035977">
    <property type="entry name" value="Ribosomal_bL36_sp"/>
</dbReference>
<keyword evidence="3 4" id="KW-0687">Ribonucleoprotein</keyword>